<feature type="compositionally biased region" description="Low complexity" evidence="1">
    <location>
        <begin position="161"/>
        <end position="175"/>
    </location>
</feature>
<dbReference type="EMBL" id="VXIS01000020">
    <property type="protein sequence ID" value="KAA8912787.1"/>
    <property type="molecule type" value="Genomic_DNA"/>
</dbReference>
<evidence type="ECO:0000313" key="3">
    <source>
        <dbReference type="Proteomes" id="UP000326924"/>
    </source>
</evidence>
<evidence type="ECO:0000313" key="2">
    <source>
        <dbReference type="EMBL" id="KAA8912787.1"/>
    </source>
</evidence>
<organism evidence="2 3">
    <name type="scientific">Sphaerosporella brunnea</name>
    <dbReference type="NCBI Taxonomy" id="1250544"/>
    <lineage>
        <taxon>Eukaryota</taxon>
        <taxon>Fungi</taxon>
        <taxon>Dikarya</taxon>
        <taxon>Ascomycota</taxon>
        <taxon>Pezizomycotina</taxon>
        <taxon>Pezizomycetes</taxon>
        <taxon>Pezizales</taxon>
        <taxon>Pyronemataceae</taxon>
        <taxon>Sphaerosporella</taxon>
    </lineage>
</organism>
<evidence type="ECO:0000256" key="1">
    <source>
        <dbReference type="SAM" id="MobiDB-lite"/>
    </source>
</evidence>
<dbReference type="InParanoid" id="A0A5J5F6X3"/>
<feature type="region of interest" description="Disordered" evidence="1">
    <location>
        <begin position="137"/>
        <end position="183"/>
    </location>
</feature>
<reference evidence="2 3" key="1">
    <citation type="submission" date="2019-09" db="EMBL/GenBank/DDBJ databases">
        <title>Draft genome of the ectomycorrhizal ascomycete Sphaerosporella brunnea.</title>
        <authorList>
            <consortium name="DOE Joint Genome Institute"/>
            <person name="Benucci G.M."/>
            <person name="Marozzi G."/>
            <person name="Antonielli L."/>
            <person name="Sanchez S."/>
            <person name="Marco P."/>
            <person name="Wang X."/>
            <person name="Falini L.B."/>
            <person name="Barry K."/>
            <person name="Haridas S."/>
            <person name="Lipzen A."/>
            <person name="Labutti K."/>
            <person name="Grigoriev I.V."/>
            <person name="Murat C."/>
            <person name="Martin F."/>
            <person name="Albertini E."/>
            <person name="Donnini D."/>
            <person name="Bonito G."/>
        </authorList>
    </citation>
    <scope>NUCLEOTIDE SEQUENCE [LARGE SCALE GENOMIC DNA]</scope>
    <source>
        <strain evidence="2 3">Sb_GMNB300</strain>
    </source>
</reference>
<name>A0A5J5F6X3_9PEZI</name>
<proteinExistence type="predicted"/>
<keyword evidence="3" id="KW-1185">Reference proteome</keyword>
<dbReference type="AlphaFoldDB" id="A0A5J5F6X3"/>
<protein>
    <submittedName>
        <fullName evidence="2">Uncharacterized protein</fullName>
    </submittedName>
</protein>
<dbReference type="Proteomes" id="UP000326924">
    <property type="component" value="Unassembled WGS sequence"/>
</dbReference>
<sequence length="259" mass="28226">MEKRTQERGNVNASAMQCKRVEQWACGSVQCAQRQLLLPPALRISNVNIDIPGGGGDTHLTGRARAQVKVNLRYLAATHRAAACRTGRCSDVVRMKEEEALHLCEGVKKRSQNCRSCVVQERPGKANLAARCSGCRDDLRPPAQRKRSSGPAKMTSGQADASIASPSSNNTSAPPHLQPPTKTQSKICSRFFFSLRWVGSGGLEIPGDLHPELNTQAQLCSGTKDDAGPMPSTTRVDIIRHVDVNVATRRRRPHPLPPR</sequence>
<accession>A0A5J5F6X3</accession>
<gene>
    <name evidence="2" type="ORF">FN846DRAFT_259711</name>
</gene>
<comment type="caution">
    <text evidence="2">The sequence shown here is derived from an EMBL/GenBank/DDBJ whole genome shotgun (WGS) entry which is preliminary data.</text>
</comment>